<accession>A0A4R9BWS8</accession>
<dbReference type="GO" id="GO:0003677">
    <property type="term" value="F:DNA binding"/>
    <property type="evidence" value="ECO:0007669"/>
    <property type="project" value="UniProtKB-UniRule"/>
</dbReference>
<reference evidence="6 7" key="1">
    <citation type="submission" date="2019-03" db="EMBL/GenBank/DDBJ databases">
        <title>Genomics of glacier-inhabiting Cryobacterium strains.</title>
        <authorList>
            <person name="Liu Q."/>
            <person name="Xin Y.-H."/>
        </authorList>
    </citation>
    <scope>NUCLEOTIDE SEQUENCE [LARGE SCALE GENOMIC DNA]</scope>
    <source>
        <strain evidence="6 7">Sr59</strain>
    </source>
</reference>
<dbReference type="SUPFAM" id="SSF46689">
    <property type="entry name" value="Homeodomain-like"/>
    <property type="match status" value="1"/>
</dbReference>
<gene>
    <name evidence="6" type="ORF">E3T61_03930</name>
</gene>
<sequence length="179" mass="19854">MTRRLDPDRRDRIIDACLELIAEAGVAGTSHRKVAERANVPLGSMTYHFTGMDELLREAFTRFSDTVVAVFEERLGAAGSVAEARAAVVGIIHDDLLASPRDLVLTHELYALAARSPEYRQITHRWMRRSRAALERHFSPDAAAQLDALIEGLSIHRALDTEPTDSRRTVDAVARITAP</sequence>
<dbReference type="PANTHER" id="PTHR47506:SF6">
    <property type="entry name" value="HTH-TYPE TRANSCRIPTIONAL REPRESSOR NEMR"/>
    <property type="match status" value="1"/>
</dbReference>
<dbReference type="Gene3D" id="1.10.357.10">
    <property type="entry name" value="Tetracycline Repressor, domain 2"/>
    <property type="match status" value="1"/>
</dbReference>
<keyword evidence="7" id="KW-1185">Reference proteome</keyword>
<dbReference type="SUPFAM" id="SSF48498">
    <property type="entry name" value="Tetracyclin repressor-like, C-terminal domain"/>
    <property type="match status" value="1"/>
</dbReference>
<name>A0A4R9BWS8_9MICO</name>
<feature type="domain" description="HTH tetR-type" evidence="5">
    <location>
        <begin position="7"/>
        <end position="67"/>
    </location>
</feature>
<organism evidence="6 7">
    <name type="scientific">Cryobacterium lactosi</name>
    <dbReference type="NCBI Taxonomy" id="1259202"/>
    <lineage>
        <taxon>Bacteria</taxon>
        <taxon>Bacillati</taxon>
        <taxon>Actinomycetota</taxon>
        <taxon>Actinomycetes</taxon>
        <taxon>Micrococcales</taxon>
        <taxon>Microbacteriaceae</taxon>
        <taxon>Cryobacterium</taxon>
    </lineage>
</organism>
<keyword evidence="1" id="KW-0805">Transcription regulation</keyword>
<dbReference type="PRINTS" id="PR00455">
    <property type="entry name" value="HTHTETR"/>
</dbReference>
<protein>
    <submittedName>
        <fullName evidence="6">TetR family transcriptional regulator</fullName>
    </submittedName>
</protein>
<dbReference type="Pfam" id="PF17940">
    <property type="entry name" value="TetR_C_31"/>
    <property type="match status" value="1"/>
</dbReference>
<evidence type="ECO:0000313" key="7">
    <source>
        <dbReference type="Proteomes" id="UP000298468"/>
    </source>
</evidence>
<evidence type="ECO:0000256" key="1">
    <source>
        <dbReference type="ARBA" id="ARBA00023015"/>
    </source>
</evidence>
<evidence type="ECO:0000313" key="6">
    <source>
        <dbReference type="EMBL" id="TFD93260.1"/>
    </source>
</evidence>
<dbReference type="InterPro" id="IPR009057">
    <property type="entry name" value="Homeodomain-like_sf"/>
</dbReference>
<dbReference type="Proteomes" id="UP000298468">
    <property type="component" value="Unassembled WGS sequence"/>
</dbReference>
<dbReference type="InterPro" id="IPR036271">
    <property type="entry name" value="Tet_transcr_reg_TetR-rel_C_sf"/>
</dbReference>
<dbReference type="Pfam" id="PF00440">
    <property type="entry name" value="TetR_N"/>
    <property type="match status" value="1"/>
</dbReference>
<comment type="caution">
    <text evidence="6">The sequence shown here is derived from an EMBL/GenBank/DDBJ whole genome shotgun (WGS) entry which is preliminary data.</text>
</comment>
<dbReference type="InterPro" id="IPR041583">
    <property type="entry name" value="TetR_C_31"/>
</dbReference>
<feature type="DNA-binding region" description="H-T-H motif" evidence="4">
    <location>
        <begin position="30"/>
        <end position="49"/>
    </location>
</feature>
<keyword evidence="3" id="KW-0804">Transcription</keyword>
<dbReference type="AlphaFoldDB" id="A0A4R9BWS8"/>
<dbReference type="PANTHER" id="PTHR47506">
    <property type="entry name" value="TRANSCRIPTIONAL REGULATORY PROTEIN"/>
    <property type="match status" value="1"/>
</dbReference>
<evidence type="ECO:0000256" key="4">
    <source>
        <dbReference type="PROSITE-ProRule" id="PRU00335"/>
    </source>
</evidence>
<evidence type="ECO:0000256" key="3">
    <source>
        <dbReference type="ARBA" id="ARBA00023163"/>
    </source>
</evidence>
<evidence type="ECO:0000256" key="2">
    <source>
        <dbReference type="ARBA" id="ARBA00023125"/>
    </source>
</evidence>
<dbReference type="PROSITE" id="PS50977">
    <property type="entry name" value="HTH_TETR_2"/>
    <property type="match status" value="1"/>
</dbReference>
<dbReference type="RefSeq" id="WP_134639600.1">
    <property type="nucleotide sequence ID" value="NZ_SOHM01000008.1"/>
</dbReference>
<dbReference type="OrthoDB" id="6929199at2"/>
<proteinExistence type="predicted"/>
<evidence type="ECO:0000259" key="5">
    <source>
        <dbReference type="PROSITE" id="PS50977"/>
    </source>
</evidence>
<dbReference type="InterPro" id="IPR001647">
    <property type="entry name" value="HTH_TetR"/>
</dbReference>
<dbReference type="EMBL" id="SOHM01000008">
    <property type="protein sequence ID" value="TFD93260.1"/>
    <property type="molecule type" value="Genomic_DNA"/>
</dbReference>
<keyword evidence="2 4" id="KW-0238">DNA-binding</keyword>